<name>A0A1N6DP42_9MICO</name>
<accession>A0A1N6DP42</accession>
<dbReference type="STRING" id="232089.SAMN05443544_0539"/>
<dbReference type="RefSeq" id="WP_159440940.1">
    <property type="nucleotide sequence ID" value="NZ_FSRJ01000001.1"/>
</dbReference>
<proteinExistence type="predicted"/>
<sequence length="55" mass="6162">MSDRKPGAGWFDESDNPPMNTPEQRSPAFEVVKRYSETASFGELVAMLGLTEEVR</sequence>
<dbReference type="EMBL" id="FSRJ01000001">
    <property type="protein sequence ID" value="SIN72487.1"/>
    <property type="molecule type" value="Genomic_DNA"/>
</dbReference>
<evidence type="ECO:0000256" key="1">
    <source>
        <dbReference type="SAM" id="MobiDB-lite"/>
    </source>
</evidence>
<keyword evidence="3" id="KW-1185">Reference proteome</keyword>
<dbReference type="AlphaFoldDB" id="A0A1N6DP42"/>
<feature type="region of interest" description="Disordered" evidence="1">
    <location>
        <begin position="1"/>
        <end position="27"/>
    </location>
</feature>
<gene>
    <name evidence="2" type="ORF">SAMN05443544_0539</name>
</gene>
<evidence type="ECO:0000313" key="3">
    <source>
        <dbReference type="Proteomes" id="UP000184699"/>
    </source>
</evidence>
<evidence type="ECO:0000313" key="2">
    <source>
        <dbReference type="EMBL" id="SIN72487.1"/>
    </source>
</evidence>
<organism evidence="2 3">
    <name type="scientific">Agromyces cerinus subsp. cerinus</name>
    <dbReference type="NCBI Taxonomy" id="232089"/>
    <lineage>
        <taxon>Bacteria</taxon>
        <taxon>Bacillati</taxon>
        <taxon>Actinomycetota</taxon>
        <taxon>Actinomycetes</taxon>
        <taxon>Micrococcales</taxon>
        <taxon>Microbacteriaceae</taxon>
        <taxon>Agromyces</taxon>
    </lineage>
</organism>
<protein>
    <submittedName>
        <fullName evidence="2">Uncharacterized protein</fullName>
    </submittedName>
</protein>
<reference evidence="3" key="1">
    <citation type="submission" date="2016-11" db="EMBL/GenBank/DDBJ databases">
        <authorList>
            <person name="Varghese N."/>
            <person name="Submissions S."/>
        </authorList>
    </citation>
    <scope>NUCLEOTIDE SEQUENCE [LARGE SCALE GENOMIC DNA]</scope>
    <source>
        <strain evidence="3">DSM 8595</strain>
    </source>
</reference>
<dbReference type="Proteomes" id="UP000184699">
    <property type="component" value="Unassembled WGS sequence"/>
</dbReference>